<accession>A0A1N6EKE9</accession>
<sequence length="126" mass="14665">MKKYVFTCSLVFMLISCGAINGNYADTAFYAKNTSEKNISFEAGIFKNSMSMGRYEVKNNFQVKPNDSILIIRTSFKKDYENPQHMFPTFNVFPPENVELNDAKNPQNWKKYIKENVVIYTFTLNK</sequence>
<proteinExistence type="predicted"/>
<dbReference type="STRING" id="59733.SAMN05421769_0465"/>
<dbReference type="Proteomes" id="UP000184782">
    <property type="component" value="Unassembled WGS sequence"/>
</dbReference>
<gene>
    <name evidence="2" type="ORF">SAMN05421769_0465</name>
</gene>
<organism evidence="2 3">
    <name type="scientific">Chryseobacterium scophthalmum</name>
    <dbReference type="NCBI Taxonomy" id="59733"/>
    <lineage>
        <taxon>Bacteria</taxon>
        <taxon>Pseudomonadati</taxon>
        <taxon>Bacteroidota</taxon>
        <taxon>Flavobacteriia</taxon>
        <taxon>Flavobacteriales</taxon>
        <taxon>Weeksellaceae</taxon>
        <taxon>Chryseobacterium group</taxon>
        <taxon>Chryseobacterium</taxon>
    </lineage>
</organism>
<keyword evidence="3" id="KW-1185">Reference proteome</keyword>
<dbReference type="OrthoDB" id="1262894at2"/>
<keyword evidence="1" id="KW-0732">Signal</keyword>
<feature type="signal peptide" evidence="1">
    <location>
        <begin position="1"/>
        <end position="21"/>
    </location>
</feature>
<evidence type="ECO:0000313" key="3">
    <source>
        <dbReference type="Proteomes" id="UP000184782"/>
    </source>
</evidence>
<evidence type="ECO:0000256" key="1">
    <source>
        <dbReference type="SAM" id="SignalP"/>
    </source>
</evidence>
<name>A0A1N6EKE9_9FLAO</name>
<protein>
    <recommendedName>
        <fullName evidence="4">Lipoprotein</fullName>
    </recommendedName>
</protein>
<evidence type="ECO:0008006" key="4">
    <source>
        <dbReference type="Google" id="ProtNLM"/>
    </source>
</evidence>
<dbReference type="PROSITE" id="PS51257">
    <property type="entry name" value="PROKAR_LIPOPROTEIN"/>
    <property type="match status" value="1"/>
</dbReference>
<evidence type="ECO:0000313" key="2">
    <source>
        <dbReference type="EMBL" id="SIN83488.1"/>
    </source>
</evidence>
<reference evidence="3" key="1">
    <citation type="submission" date="2016-12" db="EMBL/GenBank/DDBJ databases">
        <authorList>
            <person name="Varghese N."/>
            <person name="Submissions S."/>
        </authorList>
    </citation>
    <scope>NUCLEOTIDE SEQUENCE [LARGE SCALE GENOMIC DNA]</scope>
    <source>
        <strain evidence="3">DSM 16779</strain>
    </source>
</reference>
<dbReference type="AlphaFoldDB" id="A0A1N6EKE9"/>
<dbReference type="EMBL" id="FSRQ01000001">
    <property type="protein sequence ID" value="SIN83488.1"/>
    <property type="molecule type" value="Genomic_DNA"/>
</dbReference>
<dbReference type="RefSeq" id="WP_074228397.1">
    <property type="nucleotide sequence ID" value="NZ_FSRQ01000001.1"/>
</dbReference>
<feature type="chain" id="PRO_5012816965" description="Lipoprotein" evidence="1">
    <location>
        <begin position="22"/>
        <end position="126"/>
    </location>
</feature>